<organism evidence="2 3">
    <name type="scientific">Mycena maculata</name>
    <dbReference type="NCBI Taxonomy" id="230809"/>
    <lineage>
        <taxon>Eukaryota</taxon>
        <taxon>Fungi</taxon>
        <taxon>Dikarya</taxon>
        <taxon>Basidiomycota</taxon>
        <taxon>Agaricomycotina</taxon>
        <taxon>Agaricomycetes</taxon>
        <taxon>Agaricomycetidae</taxon>
        <taxon>Agaricales</taxon>
        <taxon>Marasmiineae</taxon>
        <taxon>Mycenaceae</taxon>
        <taxon>Mycena</taxon>
    </lineage>
</organism>
<evidence type="ECO:0000313" key="2">
    <source>
        <dbReference type="EMBL" id="KAJ7714965.1"/>
    </source>
</evidence>
<dbReference type="PANTHER" id="PTHR43736">
    <property type="entry name" value="ADP-RIBOSE PYROPHOSPHATASE"/>
    <property type="match status" value="1"/>
</dbReference>
<dbReference type="SUPFAM" id="SSF55811">
    <property type="entry name" value="Nudix"/>
    <property type="match status" value="1"/>
</dbReference>
<dbReference type="Proteomes" id="UP001215280">
    <property type="component" value="Unassembled WGS sequence"/>
</dbReference>
<feature type="domain" description="Nudix hydrolase" evidence="1">
    <location>
        <begin position="4"/>
        <end position="150"/>
    </location>
</feature>
<dbReference type="PANTHER" id="PTHR43736:SF1">
    <property type="entry name" value="DIHYDRONEOPTERIN TRIPHOSPHATE DIPHOSPHATASE"/>
    <property type="match status" value="1"/>
</dbReference>
<comment type="caution">
    <text evidence="2">The sequence shown here is derived from an EMBL/GenBank/DDBJ whole genome shotgun (WGS) entry which is preliminary data.</text>
</comment>
<keyword evidence="3" id="KW-1185">Reference proteome</keyword>
<keyword evidence="2" id="KW-0378">Hydrolase</keyword>
<dbReference type="AlphaFoldDB" id="A0AAD7MFK6"/>
<proteinExistence type="predicted"/>
<dbReference type="CDD" id="cd02883">
    <property type="entry name" value="NUDIX_Hydrolase"/>
    <property type="match status" value="1"/>
</dbReference>
<feature type="non-terminal residue" evidence="2">
    <location>
        <position position="163"/>
    </location>
</feature>
<sequence>LYPEKRITVGVAIAALDGASWKLLLVQRAAGEKILPGVYELPGGNVDPEDVTIFDTVAREALEETGLEVSEVLSDFEDFEYSTKKGAAQQMNFIVRARMPGSSDEDEALTPKLNPEEHQAYVWLDSEAPQSIPETLTLTEGMQEVVKNALNAMRKIKARLQTH</sequence>
<dbReference type="Pfam" id="PF00293">
    <property type="entry name" value="NUDIX"/>
    <property type="match status" value="1"/>
</dbReference>
<gene>
    <name evidence="2" type="ORF">DFH07DRAFT_762908</name>
</gene>
<dbReference type="GO" id="GO:0016787">
    <property type="term" value="F:hydrolase activity"/>
    <property type="evidence" value="ECO:0007669"/>
    <property type="project" value="UniProtKB-KW"/>
</dbReference>
<dbReference type="InterPro" id="IPR015797">
    <property type="entry name" value="NUDIX_hydrolase-like_dom_sf"/>
</dbReference>
<dbReference type="Gene3D" id="3.90.79.10">
    <property type="entry name" value="Nucleoside Triphosphate Pyrophosphohydrolase"/>
    <property type="match status" value="1"/>
</dbReference>
<evidence type="ECO:0000259" key="1">
    <source>
        <dbReference type="PROSITE" id="PS51462"/>
    </source>
</evidence>
<name>A0AAD7MFK6_9AGAR</name>
<reference evidence="2" key="1">
    <citation type="submission" date="2023-03" db="EMBL/GenBank/DDBJ databases">
        <title>Massive genome expansion in bonnet fungi (Mycena s.s.) driven by repeated elements and novel gene families across ecological guilds.</title>
        <authorList>
            <consortium name="Lawrence Berkeley National Laboratory"/>
            <person name="Harder C.B."/>
            <person name="Miyauchi S."/>
            <person name="Viragh M."/>
            <person name="Kuo A."/>
            <person name="Thoen E."/>
            <person name="Andreopoulos B."/>
            <person name="Lu D."/>
            <person name="Skrede I."/>
            <person name="Drula E."/>
            <person name="Henrissat B."/>
            <person name="Morin E."/>
            <person name="Kohler A."/>
            <person name="Barry K."/>
            <person name="LaButti K."/>
            <person name="Morin E."/>
            <person name="Salamov A."/>
            <person name="Lipzen A."/>
            <person name="Mereny Z."/>
            <person name="Hegedus B."/>
            <person name="Baldrian P."/>
            <person name="Stursova M."/>
            <person name="Weitz H."/>
            <person name="Taylor A."/>
            <person name="Grigoriev I.V."/>
            <person name="Nagy L.G."/>
            <person name="Martin F."/>
            <person name="Kauserud H."/>
        </authorList>
    </citation>
    <scope>NUCLEOTIDE SEQUENCE</scope>
    <source>
        <strain evidence="2">CBHHK188m</strain>
    </source>
</reference>
<evidence type="ECO:0000313" key="3">
    <source>
        <dbReference type="Proteomes" id="UP001215280"/>
    </source>
</evidence>
<dbReference type="InterPro" id="IPR000086">
    <property type="entry name" value="NUDIX_hydrolase_dom"/>
</dbReference>
<protein>
    <submittedName>
        <fullName evidence="2">NUDIX hydrolase domain-like protein</fullName>
    </submittedName>
</protein>
<dbReference type="EMBL" id="JARJLG010000359">
    <property type="protein sequence ID" value="KAJ7714965.1"/>
    <property type="molecule type" value="Genomic_DNA"/>
</dbReference>
<dbReference type="PROSITE" id="PS51462">
    <property type="entry name" value="NUDIX"/>
    <property type="match status" value="1"/>
</dbReference>
<accession>A0AAD7MFK6</accession>